<protein>
    <submittedName>
        <fullName evidence="2">Uncharacterized protein</fullName>
    </submittedName>
</protein>
<reference evidence="2" key="1">
    <citation type="submission" date="2024-02" db="UniProtKB">
        <authorList>
            <consortium name="WormBaseParasite"/>
        </authorList>
    </citation>
    <scope>IDENTIFICATION</scope>
</reference>
<organism evidence="1 2">
    <name type="scientific">Mesorhabditis belari</name>
    <dbReference type="NCBI Taxonomy" id="2138241"/>
    <lineage>
        <taxon>Eukaryota</taxon>
        <taxon>Metazoa</taxon>
        <taxon>Ecdysozoa</taxon>
        <taxon>Nematoda</taxon>
        <taxon>Chromadorea</taxon>
        <taxon>Rhabditida</taxon>
        <taxon>Rhabditina</taxon>
        <taxon>Rhabditomorpha</taxon>
        <taxon>Rhabditoidea</taxon>
        <taxon>Rhabditidae</taxon>
        <taxon>Mesorhabditinae</taxon>
        <taxon>Mesorhabditis</taxon>
    </lineage>
</organism>
<dbReference type="Pfam" id="PF02995">
    <property type="entry name" value="DUF229"/>
    <property type="match status" value="1"/>
</dbReference>
<dbReference type="PANTHER" id="PTHR10974">
    <property type="entry name" value="FI08016P-RELATED"/>
    <property type="match status" value="1"/>
</dbReference>
<dbReference type="InterPro" id="IPR004245">
    <property type="entry name" value="DUF229"/>
</dbReference>
<evidence type="ECO:0000313" key="1">
    <source>
        <dbReference type="Proteomes" id="UP000887575"/>
    </source>
</evidence>
<sequence>MAPSILRPLGPFSHRNCRNVPVDASYCLCEYRKEKIEDEELGHRMAQFVIDEINEIFVEFNVTKLCTPLTLEKVEKVEKTRIYEISVKAAPSGGKFSTVLKLVNNGDLQRNGDILRLNSYKKAGDCVASSLPDLRPLCYCREQKMEKSVRRKSRK</sequence>
<dbReference type="WBParaSite" id="MBELARI_LOCUS3041">
    <property type="protein sequence ID" value="MBELARI_LOCUS3041"/>
    <property type="gene ID" value="MBELARI_LOCUS3041"/>
</dbReference>
<proteinExistence type="predicted"/>
<dbReference type="PANTHER" id="PTHR10974:SF75">
    <property type="entry name" value="SULFATASE DOMAIN-CONTAINING PROTEIN"/>
    <property type="match status" value="1"/>
</dbReference>
<keyword evidence="1" id="KW-1185">Reference proteome</keyword>
<evidence type="ECO:0000313" key="2">
    <source>
        <dbReference type="WBParaSite" id="MBELARI_LOCUS3041"/>
    </source>
</evidence>
<dbReference type="AlphaFoldDB" id="A0AAF3J8I0"/>
<accession>A0AAF3J8I0</accession>
<dbReference type="Proteomes" id="UP000887575">
    <property type="component" value="Unassembled WGS sequence"/>
</dbReference>
<name>A0AAF3J8I0_9BILA</name>
<dbReference type="GO" id="GO:0005615">
    <property type="term" value="C:extracellular space"/>
    <property type="evidence" value="ECO:0007669"/>
    <property type="project" value="TreeGrafter"/>
</dbReference>